<accession>A0ABR4NIF5</accession>
<dbReference type="PANTHER" id="PTHR34948:SF2">
    <property type="entry name" value="TRIPHOSPHATE TUNNEL METALLOENZYME 3"/>
    <property type="match status" value="1"/>
</dbReference>
<dbReference type="InterPro" id="IPR023577">
    <property type="entry name" value="CYTH_domain"/>
</dbReference>
<protein>
    <recommendedName>
        <fullName evidence="1">CYTH domain-containing protein</fullName>
    </recommendedName>
</protein>
<dbReference type="Gene3D" id="2.40.320.10">
    <property type="entry name" value="Hypothetical Protein Pfu-838710-001"/>
    <property type="match status" value="1"/>
</dbReference>
<comment type="caution">
    <text evidence="2">The sequence shown here is derived from an EMBL/GenBank/DDBJ whole genome shotgun (WGS) entry which is preliminary data.</text>
</comment>
<dbReference type="EMBL" id="JADGIZ020000003">
    <property type="protein sequence ID" value="KAL2919311.1"/>
    <property type="molecule type" value="Genomic_DNA"/>
</dbReference>
<evidence type="ECO:0000313" key="2">
    <source>
        <dbReference type="EMBL" id="KAL2919311.1"/>
    </source>
</evidence>
<dbReference type="Pfam" id="PF01928">
    <property type="entry name" value="CYTH"/>
    <property type="match status" value="1"/>
</dbReference>
<feature type="domain" description="CYTH" evidence="1">
    <location>
        <begin position="13"/>
        <end position="213"/>
    </location>
</feature>
<gene>
    <name evidence="2" type="ORF">HK105_200954</name>
</gene>
<evidence type="ECO:0000313" key="3">
    <source>
        <dbReference type="Proteomes" id="UP001527925"/>
    </source>
</evidence>
<proteinExistence type="predicted"/>
<keyword evidence="3" id="KW-1185">Reference proteome</keyword>
<dbReference type="InterPro" id="IPR033469">
    <property type="entry name" value="CYTH-like_dom_sf"/>
</dbReference>
<organism evidence="2 3">
    <name type="scientific">Polyrhizophydium stewartii</name>
    <dbReference type="NCBI Taxonomy" id="2732419"/>
    <lineage>
        <taxon>Eukaryota</taxon>
        <taxon>Fungi</taxon>
        <taxon>Fungi incertae sedis</taxon>
        <taxon>Chytridiomycota</taxon>
        <taxon>Chytridiomycota incertae sedis</taxon>
        <taxon>Chytridiomycetes</taxon>
        <taxon>Rhizophydiales</taxon>
        <taxon>Rhizophydiales incertae sedis</taxon>
        <taxon>Polyrhizophydium</taxon>
    </lineage>
</organism>
<reference evidence="2 3" key="1">
    <citation type="submission" date="2023-09" db="EMBL/GenBank/DDBJ databases">
        <title>Pangenome analysis of Batrachochytrium dendrobatidis and related Chytrids.</title>
        <authorList>
            <person name="Yacoub M.N."/>
            <person name="Stajich J.E."/>
            <person name="James T.Y."/>
        </authorList>
    </citation>
    <scope>NUCLEOTIDE SEQUENCE [LARGE SCALE GENOMIC DNA]</scope>
    <source>
        <strain evidence="2 3">JEL0888</strain>
    </source>
</reference>
<dbReference type="SUPFAM" id="SSF55154">
    <property type="entry name" value="CYTH-like phosphatases"/>
    <property type="match status" value="1"/>
</dbReference>
<dbReference type="PROSITE" id="PS51707">
    <property type="entry name" value="CYTH"/>
    <property type="match status" value="1"/>
</dbReference>
<dbReference type="PANTHER" id="PTHR34948">
    <property type="entry name" value="OS08G0299200 PROTEIN"/>
    <property type="match status" value="1"/>
</dbReference>
<dbReference type="Proteomes" id="UP001527925">
    <property type="component" value="Unassembled WGS sequence"/>
</dbReference>
<evidence type="ECO:0000259" key="1">
    <source>
        <dbReference type="PROSITE" id="PS51707"/>
    </source>
</evidence>
<name>A0ABR4NIF5_9FUNG</name>
<dbReference type="CDD" id="cd07374">
    <property type="entry name" value="CYTH-like_Pase"/>
    <property type="match status" value="1"/>
</dbReference>
<sequence length="213" mass="23566">MSPSADIDPNTGQMEIELKLRLASKAAHTAVIELFRALPGSRFLGTDRQENFFLDGPARDLLRRSVRLDALTGAYSPKSVVTLKGKGGVRNGVSVNEELEEPIDDKLLDLIVHNPSVLPSVAGTHPLLAKVMEEHPQASQLEVTGSFKNERNIFEWSGLKLEIDETQYSFGSAYEIEVEHDDPQRAKDLLSNGIDFTNSQRTKFANMKFGSVL</sequence>